<proteinExistence type="predicted"/>
<comment type="caution">
    <text evidence="2">The sequence shown here is derived from an EMBL/GenBank/DDBJ whole genome shotgun (WGS) entry which is preliminary data.</text>
</comment>
<dbReference type="RefSeq" id="WP_045132440.1">
    <property type="nucleotide sequence ID" value="NZ_JZSV01000010.1"/>
</dbReference>
<evidence type="ECO:0000313" key="3">
    <source>
        <dbReference type="Proteomes" id="UP000241440"/>
    </source>
</evidence>
<name>A0A855SFM0_PHOAN</name>
<sequence>MDIAELEQVLNKISQPYEIKSYGLDIKFGFLLGRFSVYYDKKRDDLRFGSPLRWILYLISFSALGYLMMSFDYSPLQASFLFIIVIINFVFAIIRELRIYRLKKRLYIQ</sequence>
<dbReference type="Proteomes" id="UP000241440">
    <property type="component" value="Unassembled WGS sequence"/>
</dbReference>
<keyword evidence="1" id="KW-1133">Transmembrane helix</keyword>
<protein>
    <submittedName>
        <fullName evidence="2">Uncharacterized protein</fullName>
    </submittedName>
</protein>
<evidence type="ECO:0000256" key="1">
    <source>
        <dbReference type="SAM" id="Phobius"/>
    </source>
</evidence>
<accession>A0A855SFM0</accession>
<gene>
    <name evidence="2" type="ORF">C0W41_15665</name>
</gene>
<feature type="transmembrane region" description="Helical" evidence="1">
    <location>
        <begin position="51"/>
        <end position="69"/>
    </location>
</feature>
<organism evidence="2 3">
    <name type="scientific">Photobacterium angustum</name>
    <dbReference type="NCBI Taxonomy" id="661"/>
    <lineage>
        <taxon>Bacteria</taxon>
        <taxon>Pseudomonadati</taxon>
        <taxon>Pseudomonadota</taxon>
        <taxon>Gammaproteobacteria</taxon>
        <taxon>Vibrionales</taxon>
        <taxon>Vibrionaceae</taxon>
        <taxon>Photobacterium</taxon>
    </lineage>
</organism>
<evidence type="ECO:0000313" key="2">
    <source>
        <dbReference type="EMBL" id="PSX06330.1"/>
    </source>
</evidence>
<dbReference type="GeneID" id="61227638"/>
<dbReference type="EMBL" id="PYOY01000008">
    <property type="protein sequence ID" value="PSX06330.1"/>
    <property type="molecule type" value="Genomic_DNA"/>
</dbReference>
<feature type="transmembrane region" description="Helical" evidence="1">
    <location>
        <begin position="75"/>
        <end position="94"/>
    </location>
</feature>
<keyword evidence="1" id="KW-0472">Membrane</keyword>
<keyword evidence="1" id="KW-0812">Transmembrane</keyword>
<dbReference type="AlphaFoldDB" id="A0A855SFM0"/>
<reference evidence="2 3" key="1">
    <citation type="submission" date="2018-01" db="EMBL/GenBank/DDBJ databases">
        <title>Whole genome sequencing of Histamine producing bacteria.</title>
        <authorList>
            <person name="Butler K."/>
        </authorList>
    </citation>
    <scope>NUCLEOTIDE SEQUENCE [LARGE SCALE GENOMIC DNA]</scope>
    <source>
        <strain evidence="2 3">A2-1</strain>
    </source>
</reference>